<dbReference type="AlphaFoldDB" id="A0A1W1ZF57"/>
<evidence type="ECO:0000256" key="6">
    <source>
        <dbReference type="ARBA" id="ARBA00016853"/>
    </source>
</evidence>
<dbReference type="InterPro" id="IPR001261">
    <property type="entry name" value="ArgE/DapE_CS"/>
</dbReference>
<keyword evidence="13" id="KW-0170">Cobalt</keyword>
<dbReference type="PANTHER" id="PTHR43808:SF8">
    <property type="entry name" value="PEPTIDASE M20 DIMERISATION DOMAIN-CONTAINING PROTEIN"/>
    <property type="match status" value="1"/>
</dbReference>
<dbReference type="Proteomes" id="UP000243884">
    <property type="component" value="Unassembled WGS sequence"/>
</dbReference>
<keyword evidence="9" id="KW-0378">Hydrolase</keyword>
<protein>
    <recommendedName>
        <fullName evidence="6">Probable succinyl-diaminopimelate desuccinylase</fullName>
        <ecNumber evidence="5">3.5.1.18</ecNumber>
    </recommendedName>
</protein>
<evidence type="ECO:0000256" key="5">
    <source>
        <dbReference type="ARBA" id="ARBA00011921"/>
    </source>
</evidence>
<dbReference type="InterPro" id="IPR011650">
    <property type="entry name" value="Peptidase_M20_dimer"/>
</dbReference>
<dbReference type="Pfam" id="PF07687">
    <property type="entry name" value="M20_dimer"/>
    <property type="match status" value="1"/>
</dbReference>
<dbReference type="NCBIfam" id="NF006365">
    <property type="entry name" value="PRK08588.1"/>
    <property type="match status" value="1"/>
</dbReference>
<evidence type="ECO:0000259" key="15">
    <source>
        <dbReference type="Pfam" id="PF07687"/>
    </source>
</evidence>
<keyword evidence="10" id="KW-0862">Zinc</keyword>
<dbReference type="GO" id="GO:0046872">
    <property type="term" value="F:metal ion binding"/>
    <property type="evidence" value="ECO:0007669"/>
    <property type="project" value="UniProtKB-KW"/>
</dbReference>
<evidence type="ECO:0000256" key="14">
    <source>
        <dbReference type="ARBA" id="ARBA00051301"/>
    </source>
</evidence>
<dbReference type="PROSITE" id="PS00758">
    <property type="entry name" value="ARGE_DAPE_CPG2_1"/>
    <property type="match status" value="1"/>
</dbReference>
<keyword evidence="17" id="KW-1185">Reference proteome</keyword>
<dbReference type="GO" id="GO:0009014">
    <property type="term" value="F:succinyl-diaminopimelate desuccinylase activity"/>
    <property type="evidence" value="ECO:0007669"/>
    <property type="project" value="UniProtKB-EC"/>
</dbReference>
<dbReference type="SUPFAM" id="SSF53187">
    <property type="entry name" value="Zn-dependent exopeptidases"/>
    <property type="match status" value="1"/>
</dbReference>
<reference evidence="17" key="1">
    <citation type="submission" date="2017-04" db="EMBL/GenBank/DDBJ databases">
        <authorList>
            <person name="Varghese N."/>
            <person name="Submissions S."/>
        </authorList>
    </citation>
    <scope>NUCLEOTIDE SEQUENCE [LARGE SCALE GENOMIC DNA]</scope>
    <source>
        <strain evidence="17">DSM 21500</strain>
    </source>
</reference>
<accession>A0A1W1ZF57</accession>
<comment type="cofactor">
    <cofactor evidence="2">
        <name>Zn(2+)</name>
        <dbReference type="ChEBI" id="CHEBI:29105"/>
    </cofactor>
</comment>
<keyword evidence="8" id="KW-0479">Metal-binding</keyword>
<dbReference type="Gene3D" id="3.40.630.10">
    <property type="entry name" value="Zn peptidases"/>
    <property type="match status" value="1"/>
</dbReference>
<sequence length="413" mass="45553">MSNALSQDERIDILSDIVAIKSVNDNEMEVANYLKDLFEKHGIDAEIDEISDTRANLVATIGEGSPVVGISGHMDVVSEGDVDDWDEDPFELTEKDGYLYGRGTADMKAGLAALAIAMIEIKEQDLLEKGTIKFMATAGEEIEQVGSAQLRDHGYMDDVDALIIGEPSETMLVYAHKGSMDIRVTSTGESSHSSMPLLGQNAIQPLLEFIRNVEADYEDISKSTTFEKLDFSNLVKVGKSMMAKEDVDIDDDDFERIISGLVLSNTIVDGGSQVNSIPDKAVAEFNIRTVPEFNNDKVKELFDKHMDAINEKGGHLEKEVYLDLESVLTTGENDLMKVGYDVATDIFGDDIIVSPTVGVTDASNLLLDKDEDFPFLMLGPGATPHQVDENVKKDTYFNFIDFYTQLLTNYLNK</sequence>
<evidence type="ECO:0000313" key="17">
    <source>
        <dbReference type="Proteomes" id="UP000243884"/>
    </source>
</evidence>
<comment type="pathway">
    <text evidence="3">Amino-acid biosynthesis; L-lysine biosynthesis via DAP pathway; LL-2,6-diaminopimelate from (S)-tetrahydrodipicolinate (succinylase route): step 3/3.</text>
</comment>
<dbReference type="Gene3D" id="3.30.70.360">
    <property type="match status" value="1"/>
</dbReference>
<dbReference type="UniPathway" id="UPA00034">
    <property type="reaction ID" value="UER00021"/>
</dbReference>
<evidence type="ECO:0000256" key="3">
    <source>
        <dbReference type="ARBA" id="ARBA00005130"/>
    </source>
</evidence>
<organism evidence="16 17">
    <name type="scientific">Aerococcus suis</name>
    <dbReference type="NCBI Taxonomy" id="371602"/>
    <lineage>
        <taxon>Bacteria</taxon>
        <taxon>Bacillati</taxon>
        <taxon>Bacillota</taxon>
        <taxon>Bacilli</taxon>
        <taxon>Lactobacillales</taxon>
        <taxon>Aerococcaceae</taxon>
        <taxon>Aerococcus</taxon>
    </lineage>
</organism>
<evidence type="ECO:0000256" key="9">
    <source>
        <dbReference type="ARBA" id="ARBA00022801"/>
    </source>
</evidence>
<dbReference type="GO" id="GO:0019877">
    <property type="term" value="P:diaminopimelate biosynthetic process"/>
    <property type="evidence" value="ECO:0007669"/>
    <property type="project" value="UniProtKB-KW"/>
</dbReference>
<dbReference type="PANTHER" id="PTHR43808">
    <property type="entry name" value="ACETYLORNITHINE DEACETYLASE"/>
    <property type="match status" value="1"/>
</dbReference>
<comment type="catalytic activity">
    <reaction evidence="14">
        <text>N-succinyl-(2S,6S)-2,6-diaminopimelate + H2O = (2S,6S)-2,6-diaminopimelate + succinate</text>
        <dbReference type="Rhea" id="RHEA:22608"/>
        <dbReference type="ChEBI" id="CHEBI:15377"/>
        <dbReference type="ChEBI" id="CHEBI:30031"/>
        <dbReference type="ChEBI" id="CHEBI:57609"/>
        <dbReference type="ChEBI" id="CHEBI:58087"/>
        <dbReference type="EC" id="3.5.1.18"/>
    </reaction>
</comment>
<evidence type="ECO:0000256" key="1">
    <source>
        <dbReference type="ARBA" id="ARBA00001941"/>
    </source>
</evidence>
<keyword evidence="12" id="KW-0457">Lysine biosynthesis</keyword>
<evidence type="ECO:0000256" key="10">
    <source>
        <dbReference type="ARBA" id="ARBA00022833"/>
    </source>
</evidence>
<evidence type="ECO:0000313" key="16">
    <source>
        <dbReference type="EMBL" id="SMC47007.1"/>
    </source>
</evidence>
<dbReference type="GO" id="GO:0009089">
    <property type="term" value="P:lysine biosynthetic process via diaminopimelate"/>
    <property type="evidence" value="ECO:0007669"/>
    <property type="project" value="UniProtKB-UniPathway"/>
</dbReference>
<comment type="cofactor">
    <cofactor evidence="1">
        <name>Co(2+)</name>
        <dbReference type="ChEBI" id="CHEBI:48828"/>
    </cofactor>
</comment>
<keyword evidence="7" id="KW-0028">Amino-acid biosynthesis</keyword>
<dbReference type="InterPro" id="IPR002933">
    <property type="entry name" value="Peptidase_M20"/>
</dbReference>
<dbReference type="OrthoDB" id="9792335at2"/>
<dbReference type="EMBL" id="FWXK01000008">
    <property type="protein sequence ID" value="SMC47007.1"/>
    <property type="molecule type" value="Genomic_DNA"/>
</dbReference>
<evidence type="ECO:0000256" key="13">
    <source>
        <dbReference type="ARBA" id="ARBA00023285"/>
    </source>
</evidence>
<dbReference type="EC" id="3.5.1.18" evidence="5"/>
<dbReference type="Pfam" id="PF01546">
    <property type="entry name" value="Peptidase_M20"/>
    <property type="match status" value="1"/>
</dbReference>
<evidence type="ECO:0000256" key="12">
    <source>
        <dbReference type="ARBA" id="ARBA00023154"/>
    </source>
</evidence>
<dbReference type="SUPFAM" id="SSF55031">
    <property type="entry name" value="Bacterial exopeptidase dimerisation domain"/>
    <property type="match status" value="1"/>
</dbReference>
<comment type="similarity">
    <text evidence="4">Belongs to the peptidase M20A family.</text>
</comment>
<dbReference type="InterPro" id="IPR036264">
    <property type="entry name" value="Bact_exopeptidase_dim_dom"/>
</dbReference>
<dbReference type="RefSeq" id="WP_084099408.1">
    <property type="nucleotide sequence ID" value="NZ_FWXK01000008.1"/>
</dbReference>
<gene>
    <name evidence="16" type="ORF">SAMN04487984_1296</name>
</gene>
<proteinExistence type="inferred from homology"/>
<evidence type="ECO:0000256" key="11">
    <source>
        <dbReference type="ARBA" id="ARBA00022915"/>
    </source>
</evidence>
<dbReference type="NCBIfam" id="TIGR01910">
    <property type="entry name" value="DapE-ArgE"/>
    <property type="match status" value="1"/>
</dbReference>
<dbReference type="CDD" id="cd08659">
    <property type="entry name" value="M20_ArgE_DapE-like"/>
    <property type="match status" value="1"/>
</dbReference>
<dbReference type="STRING" id="371602.SAMN04487984_1296"/>
<dbReference type="PROSITE" id="PS00759">
    <property type="entry name" value="ARGE_DAPE_CPG2_2"/>
    <property type="match status" value="1"/>
</dbReference>
<evidence type="ECO:0000256" key="4">
    <source>
        <dbReference type="ARBA" id="ARBA00006247"/>
    </source>
</evidence>
<feature type="domain" description="Peptidase M20 dimerisation" evidence="15">
    <location>
        <begin position="174"/>
        <end position="312"/>
    </location>
</feature>
<dbReference type="InterPro" id="IPR010182">
    <property type="entry name" value="ArgE/DapE"/>
</dbReference>
<evidence type="ECO:0000256" key="8">
    <source>
        <dbReference type="ARBA" id="ARBA00022723"/>
    </source>
</evidence>
<evidence type="ECO:0000256" key="7">
    <source>
        <dbReference type="ARBA" id="ARBA00022605"/>
    </source>
</evidence>
<name>A0A1W1ZF57_9LACT</name>
<keyword evidence="11" id="KW-0220">Diaminopimelate biosynthesis</keyword>
<evidence type="ECO:0000256" key="2">
    <source>
        <dbReference type="ARBA" id="ARBA00001947"/>
    </source>
</evidence>
<dbReference type="InterPro" id="IPR050072">
    <property type="entry name" value="Peptidase_M20A"/>
</dbReference>